<feature type="non-terminal residue" evidence="3">
    <location>
        <position position="1"/>
    </location>
</feature>
<accession>A0A4S8LJX8</accession>
<feature type="compositionally biased region" description="Basic residues" evidence="1">
    <location>
        <begin position="218"/>
        <end position="227"/>
    </location>
</feature>
<feature type="region of interest" description="Disordered" evidence="1">
    <location>
        <begin position="210"/>
        <end position="261"/>
    </location>
</feature>
<dbReference type="OrthoDB" id="3176940at2759"/>
<gene>
    <name evidence="3" type="ORF">K435DRAFT_678491</name>
</gene>
<feature type="compositionally biased region" description="Basic residues" evidence="1">
    <location>
        <begin position="249"/>
        <end position="261"/>
    </location>
</feature>
<feature type="domain" description="DUF6697" evidence="2">
    <location>
        <begin position="12"/>
        <end position="207"/>
    </location>
</feature>
<name>A0A4S8LJX8_DENBC</name>
<evidence type="ECO:0000259" key="2">
    <source>
        <dbReference type="Pfam" id="PF20411"/>
    </source>
</evidence>
<dbReference type="Proteomes" id="UP000297245">
    <property type="component" value="Unassembled WGS sequence"/>
</dbReference>
<dbReference type="EMBL" id="ML179379">
    <property type="protein sequence ID" value="THU89173.1"/>
    <property type="molecule type" value="Genomic_DNA"/>
</dbReference>
<evidence type="ECO:0000313" key="4">
    <source>
        <dbReference type="Proteomes" id="UP000297245"/>
    </source>
</evidence>
<organism evidence="3 4">
    <name type="scientific">Dendrothele bispora (strain CBS 962.96)</name>
    <dbReference type="NCBI Taxonomy" id="1314807"/>
    <lineage>
        <taxon>Eukaryota</taxon>
        <taxon>Fungi</taxon>
        <taxon>Dikarya</taxon>
        <taxon>Basidiomycota</taxon>
        <taxon>Agaricomycotina</taxon>
        <taxon>Agaricomycetes</taxon>
        <taxon>Agaricomycetidae</taxon>
        <taxon>Agaricales</taxon>
        <taxon>Agaricales incertae sedis</taxon>
        <taxon>Dendrothele</taxon>
    </lineage>
</organism>
<dbReference type="InterPro" id="IPR046520">
    <property type="entry name" value="DUF6697"/>
</dbReference>
<evidence type="ECO:0000313" key="3">
    <source>
        <dbReference type="EMBL" id="THU89173.1"/>
    </source>
</evidence>
<protein>
    <recommendedName>
        <fullName evidence="2">DUF6697 domain-containing protein</fullName>
    </recommendedName>
</protein>
<proteinExistence type="predicted"/>
<feature type="compositionally biased region" description="Basic and acidic residues" evidence="1">
    <location>
        <begin position="228"/>
        <end position="248"/>
    </location>
</feature>
<dbReference type="Pfam" id="PF20411">
    <property type="entry name" value="DUF6697"/>
    <property type="match status" value="1"/>
</dbReference>
<evidence type="ECO:0000256" key="1">
    <source>
        <dbReference type="SAM" id="MobiDB-lite"/>
    </source>
</evidence>
<dbReference type="AlphaFoldDB" id="A0A4S8LJX8"/>
<reference evidence="3 4" key="1">
    <citation type="journal article" date="2019" name="Nat. Ecol. Evol.">
        <title>Megaphylogeny resolves global patterns of mushroom evolution.</title>
        <authorList>
            <person name="Varga T."/>
            <person name="Krizsan K."/>
            <person name="Foldi C."/>
            <person name="Dima B."/>
            <person name="Sanchez-Garcia M."/>
            <person name="Sanchez-Ramirez S."/>
            <person name="Szollosi G.J."/>
            <person name="Szarkandi J.G."/>
            <person name="Papp V."/>
            <person name="Albert L."/>
            <person name="Andreopoulos W."/>
            <person name="Angelini C."/>
            <person name="Antonin V."/>
            <person name="Barry K.W."/>
            <person name="Bougher N.L."/>
            <person name="Buchanan P."/>
            <person name="Buyck B."/>
            <person name="Bense V."/>
            <person name="Catcheside P."/>
            <person name="Chovatia M."/>
            <person name="Cooper J."/>
            <person name="Damon W."/>
            <person name="Desjardin D."/>
            <person name="Finy P."/>
            <person name="Geml J."/>
            <person name="Haridas S."/>
            <person name="Hughes K."/>
            <person name="Justo A."/>
            <person name="Karasinski D."/>
            <person name="Kautmanova I."/>
            <person name="Kiss B."/>
            <person name="Kocsube S."/>
            <person name="Kotiranta H."/>
            <person name="LaButti K.M."/>
            <person name="Lechner B.E."/>
            <person name="Liimatainen K."/>
            <person name="Lipzen A."/>
            <person name="Lukacs Z."/>
            <person name="Mihaltcheva S."/>
            <person name="Morgado L.N."/>
            <person name="Niskanen T."/>
            <person name="Noordeloos M.E."/>
            <person name="Ohm R.A."/>
            <person name="Ortiz-Santana B."/>
            <person name="Ovrebo C."/>
            <person name="Racz N."/>
            <person name="Riley R."/>
            <person name="Savchenko A."/>
            <person name="Shiryaev A."/>
            <person name="Soop K."/>
            <person name="Spirin V."/>
            <person name="Szebenyi C."/>
            <person name="Tomsovsky M."/>
            <person name="Tulloss R.E."/>
            <person name="Uehling J."/>
            <person name="Grigoriev I.V."/>
            <person name="Vagvolgyi C."/>
            <person name="Papp T."/>
            <person name="Martin F.M."/>
            <person name="Miettinen O."/>
            <person name="Hibbett D.S."/>
            <person name="Nagy L.G."/>
        </authorList>
    </citation>
    <scope>NUCLEOTIDE SEQUENCE [LARGE SCALE GENOMIC DNA]</scope>
    <source>
        <strain evidence="3 4">CBS 962.96</strain>
    </source>
</reference>
<sequence length="261" mass="30619">FPIDLDITTLNTITRDFMSDRYGGSAIACRPTISKEKLRRHGYNDFMYLNMRYHPHAPQVPGAPGLYFRPGKGRPRDWTENRVYRAFTRLSSGIWLKMGLYVLGFSEPLSIEEWRRNDMKTMRDVWSHKISKTVWGRGTRCSIKLRSQLGREPTQEEYEEALYSDNKFLDVNPQEVSNAFLLGEEVFSVWTMRCVGYDTEFQKTIAQQFAEWNPPPRPPKKTKNTTRVKKEEDDESKHGNAVTRERSSRVKQKTNNLKKRQ</sequence>
<keyword evidence="4" id="KW-1185">Reference proteome</keyword>